<comment type="subcellular location">
    <subcellularLocation>
        <location evidence="1">Membrane</location>
        <topology evidence="1">Multi-pass membrane protein</topology>
    </subcellularLocation>
</comment>
<evidence type="ECO:0000256" key="6">
    <source>
        <dbReference type="ARBA" id="ARBA00023136"/>
    </source>
</evidence>
<feature type="transmembrane region" description="Helical" evidence="8">
    <location>
        <begin position="271"/>
        <end position="291"/>
    </location>
</feature>
<dbReference type="InterPro" id="IPR026030">
    <property type="entry name" value="Pur-cyt_permease_Fcy2/21/22"/>
</dbReference>
<feature type="transmembrane region" description="Helical" evidence="8">
    <location>
        <begin position="201"/>
        <end position="221"/>
    </location>
</feature>
<feature type="transmembrane region" description="Helical" evidence="8">
    <location>
        <begin position="167"/>
        <end position="189"/>
    </location>
</feature>
<evidence type="ECO:0000256" key="1">
    <source>
        <dbReference type="ARBA" id="ARBA00004141"/>
    </source>
</evidence>
<feature type="transmembrane region" description="Helical" evidence="8">
    <location>
        <begin position="142"/>
        <end position="161"/>
    </location>
</feature>
<feature type="transmembrane region" description="Helical" evidence="8">
    <location>
        <begin position="321"/>
        <end position="341"/>
    </location>
</feature>
<evidence type="ECO:0000313" key="10">
    <source>
        <dbReference type="Proteomes" id="UP000050297"/>
    </source>
</evidence>
<feature type="transmembrane region" description="Helical" evidence="8">
    <location>
        <begin position="241"/>
        <end position="264"/>
    </location>
</feature>
<feature type="transmembrane region" description="Helical" evidence="8">
    <location>
        <begin position="32"/>
        <end position="52"/>
    </location>
</feature>
<evidence type="ECO:0000256" key="8">
    <source>
        <dbReference type="SAM" id="Phobius"/>
    </source>
</evidence>
<organism evidence="9 10">
    <name type="scientific">Pseudomonas syringae pv. aceris</name>
    <dbReference type="NCBI Taxonomy" id="199198"/>
    <lineage>
        <taxon>Bacteria</taxon>
        <taxon>Pseudomonadati</taxon>
        <taxon>Pseudomonadota</taxon>
        <taxon>Gammaproteobacteria</taxon>
        <taxon>Pseudomonadales</taxon>
        <taxon>Pseudomonadaceae</taxon>
        <taxon>Pseudomonas</taxon>
        <taxon>Pseudomonas syringae</taxon>
    </lineage>
</organism>
<evidence type="ECO:0000313" key="9">
    <source>
        <dbReference type="EMBL" id="KPW22694.1"/>
    </source>
</evidence>
<keyword evidence="3 7" id="KW-0813">Transport</keyword>
<keyword evidence="4 8" id="KW-0812">Transmembrane</keyword>
<evidence type="ECO:0000256" key="2">
    <source>
        <dbReference type="ARBA" id="ARBA00008974"/>
    </source>
</evidence>
<dbReference type="AlphaFoldDB" id="A0A0L8IQ55"/>
<evidence type="ECO:0000256" key="7">
    <source>
        <dbReference type="PIRNR" id="PIRNR002744"/>
    </source>
</evidence>
<feature type="transmembrane region" description="Helical" evidence="8">
    <location>
        <begin position="395"/>
        <end position="413"/>
    </location>
</feature>
<evidence type="ECO:0000256" key="4">
    <source>
        <dbReference type="ARBA" id="ARBA00022692"/>
    </source>
</evidence>
<dbReference type="PANTHER" id="PTHR31806:SF1">
    <property type="entry name" value="PURINE-CYTOSINE PERMEASE FCY2-RELATED"/>
    <property type="match status" value="1"/>
</dbReference>
<dbReference type="InterPro" id="IPR001248">
    <property type="entry name" value="Pur-cyt_permease"/>
</dbReference>
<proteinExistence type="inferred from homology"/>
<gene>
    <name evidence="9" type="ORF">ALO91_04320</name>
</gene>
<feature type="transmembrane region" description="Helical" evidence="8">
    <location>
        <begin position="433"/>
        <end position="449"/>
    </location>
</feature>
<keyword evidence="6 7" id="KW-0472">Membrane</keyword>
<feature type="transmembrane region" description="Helical" evidence="8">
    <location>
        <begin position="99"/>
        <end position="121"/>
    </location>
</feature>
<evidence type="ECO:0000256" key="3">
    <source>
        <dbReference type="ARBA" id="ARBA00022448"/>
    </source>
</evidence>
<comment type="similarity">
    <text evidence="2 7">Belongs to the purine-cytosine permease (2.A.39) family.</text>
</comment>
<keyword evidence="5 8" id="KW-1133">Transmembrane helix</keyword>
<accession>A0A0L8IQ55</accession>
<dbReference type="PIRSF" id="PIRSF002744">
    <property type="entry name" value="Pur-cyt_permease"/>
    <property type="match status" value="1"/>
</dbReference>
<dbReference type="Pfam" id="PF02133">
    <property type="entry name" value="Transp_cyt_pur"/>
    <property type="match status" value="1"/>
</dbReference>
<dbReference type="GO" id="GO:0022857">
    <property type="term" value="F:transmembrane transporter activity"/>
    <property type="evidence" value="ECO:0007669"/>
    <property type="project" value="InterPro"/>
</dbReference>
<evidence type="ECO:0000256" key="5">
    <source>
        <dbReference type="ARBA" id="ARBA00022989"/>
    </source>
</evidence>
<dbReference type="RefSeq" id="WP_004407454.1">
    <property type="nucleotide sequence ID" value="NZ_LGAR01000114.1"/>
</dbReference>
<dbReference type="PANTHER" id="PTHR31806">
    <property type="entry name" value="PURINE-CYTOSINE PERMEASE FCY2-RELATED"/>
    <property type="match status" value="1"/>
</dbReference>
<protein>
    <submittedName>
        <fullName evidence="9">Permease</fullName>
    </submittedName>
</protein>
<reference evidence="9 10" key="1">
    <citation type="submission" date="2015-09" db="EMBL/GenBank/DDBJ databases">
        <title>Genome announcement of multiple Pseudomonas syringae strains.</title>
        <authorList>
            <person name="Thakur S."/>
            <person name="Wang P.W."/>
            <person name="Gong Y."/>
            <person name="Weir B.S."/>
            <person name="Guttman D.S."/>
        </authorList>
    </citation>
    <scope>NUCLEOTIDE SEQUENCE [LARGE SCALE GENOMIC DNA]</scope>
    <source>
        <strain evidence="9 10">ICMP2802</strain>
    </source>
</reference>
<dbReference type="Proteomes" id="UP000050297">
    <property type="component" value="Unassembled WGS sequence"/>
</dbReference>
<dbReference type="GO" id="GO:0005886">
    <property type="term" value="C:plasma membrane"/>
    <property type="evidence" value="ECO:0007669"/>
    <property type="project" value="TreeGrafter"/>
</dbReference>
<comment type="caution">
    <text evidence="9">The sequence shown here is derived from an EMBL/GenBank/DDBJ whole genome shotgun (WGS) entry which is preliminary data.</text>
</comment>
<dbReference type="Gene3D" id="1.10.4160.10">
    <property type="entry name" value="Hydantoin permease"/>
    <property type="match status" value="1"/>
</dbReference>
<feature type="transmembrane region" description="Helical" evidence="8">
    <location>
        <begin position="59"/>
        <end position="79"/>
    </location>
</feature>
<dbReference type="CDD" id="cd11484">
    <property type="entry name" value="SLC-NCS1sbd_CobB-like"/>
    <property type="match status" value="1"/>
</dbReference>
<sequence>MQSHDATPTTLELSTIQPIALDQRHGRARDLFTIWFGSNIMLLTVVTGALAVTVFKLPFLAAMTALILGNLIGGIFMALHSAQGPQLGVPQMVQTRGQFGSYGSLLVVGLVVIMYLGFFASNLVLGGQSLHSRYPLFSTNQGILLVGLISVIATVFGYRLIHAYTRVMSYVSGATLLLCFVWIVGVHGLPVDFMQRNEMNLTGFLGSLSIAALWQLAYAPYVSDYSRYMPADTGGRAAFWSSYWGCCLGSILPMALGVTVGLCVEGDITAGLIEMTGSVAILVVAVFSIGIAATNAMNLYCGTLSAITVGQTLVPKWSAGALSRAITALVLFSISLTLALLGQDDFMANYTNFILLLLYVLVPWTAINLVDYYLVAHGNYDVASFFRRDGGIYGYVNWTAVGCYVLGILVQVPFMATELYTGVLARAMGRADISWIVGLVVISPVYYLASRRRNRVLALNAVGKTA</sequence>
<feature type="transmembrane region" description="Helical" evidence="8">
    <location>
        <begin position="353"/>
        <end position="374"/>
    </location>
</feature>
<dbReference type="PATRIC" id="fig|199198.4.peg.2542"/>
<dbReference type="EMBL" id="LJPM01000179">
    <property type="protein sequence ID" value="KPW22694.1"/>
    <property type="molecule type" value="Genomic_DNA"/>
</dbReference>
<name>A0A0L8IQ55_PSESX</name>